<proteinExistence type="inferred from homology"/>
<dbReference type="GO" id="GO:0003677">
    <property type="term" value="F:DNA binding"/>
    <property type="evidence" value="ECO:0007669"/>
    <property type="project" value="UniProtKB-KW"/>
</dbReference>
<evidence type="ECO:0000256" key="3">
    <source>
        <dbReference type="ARBA" id="ARBA00023125"/>
    </source>
</evidence>
<comment type="caution">
    <text evidence="5">The sequence shown here is derived from an EMBL/GenBank/DDBJ whole genome shotgun (WGS) entry which is preliminary data.</text>
</comment>
<gene>
    <name evidence="5" type="ORF">COX83_04905</name>
</gene>
<evidence type="ECO:0000256" key="1">
    <source>
        <dbReference type="ARBA" id="ARBA00010923"/>
    </source>
</evidence>
<feature type="domain" description="Type I restriction modification DNA specificity" evidence="4">
    <location>
        <begin position="209"/>
        <end position="387"/>
    </location>
</feature>
<dbReference type="GO" id="GO:0009307">
    <property type="term" value="P:DNA restriction-modification system"/>
    <property type="evidence" value="ECO:0007669"/>
    <property type="project" value="UniProtKB-KW"/>
</dbReference>
<evidence type="ECO:0000256" key="2">
    <source>
        <dbReference type="ARBA" id="ARBA00022747"/>
    </source>
</evidence>
<reference evidence="6" key="1">
    <citation type="submission" date="2017-09" db="EMBL/GenBank/DDBJ databases">
        <title>Depth-based differentiation of microbial function through sediment-hosted aquifers and enrichment of novel symbionts in the deep terrestrial subsurface.</title>
        <authorList>
            <person name="Probst A.J."/>
            <person name="Ladd B."/>
            <person name="Jarett J.K."/>
            <person name="Geller-Mcgrath D.E."/>
            <person name="Sieber C.M.K."/>
            <person name="Emerson J.B."/>
            <person name="Anantharaman K."/>
            <person name="Thomas B.C."/>
            <person name="Malmstrom R."/>
            <person name="Stieglmeier M."/>
            <person name="Klingl A."/>
            <person name="Woyke T."/>
            <person name="Ryan C.M."/>
            <person name="Banfield J.F."/>
        </authorList>
    </citation>
    <scope>NUCLEOTIDE SEQUENCE [LARGE SCALE GENOMIC DNA]</scope>
</reference>
<accession>A0A2M7V1N4</accession>
<dbReference type="InterPro" id="IPR051212">
    <property type="entry name" value="Type-I_RE_S_subunit"/>
</dbReference>
<dbReference type="PANTHER" id="PTHR43140:SF1">
    <property type="entry name" value="TYPE I RESTRICTION ENZYME ECOKI SPECIFICITY SUBUNIT"/>
    <property type="match status" value="1"/>
</dbReference>
<dbReference type="EMBL" id="PFPI01000066">
    <property type="protein sequence ID" value="PIZ92206.1"/>
    <property type="molecule type" value="Genomic_DNA"/>
</dbReference>
<dbReference type="AlphaFoldDB" id="A0A2M7V1N4"/>
<dbReference type="Proteomes" id="UP000230078">
    <property type="component" value="Unassembled WGS sequence"/>
</dbReference>
<dbReference type="GO" id="GO:0004519">
    <property type="term" value="F:endonuclease activity"/>
    <property type="evidence" value="ECO:0007669"/>
    <property type="project" value="UniProtKB-KW"/>
</dbReference>
<keyword evidence="5" id="KW-0378">Hydrolase</keyword>
<feature type="domain" description="Type I restriction modification DNA specificity" evidence="4">
    <location>
        <begin position="4"/>
        <end position="172"/>
    </location>
</feature>
<keyword evidence="5" id="KW-0540">Nuclease</keyword>
<evidence type="ECO:0000259" key="4">
    <source>
        <dbReference type="Pfam" id="PF01420"/>
    </source>
</evidence>
<name>A0A2M7V1N4_9BACT</name>
<organism evidence="5 6">
    <name type="scientific">Candidatus Magasanikbacteria bacterium CG_4_10_14_0_2_um_filter_41_31</name>
    <dbReference type="NCBI Taxonomy" id="1974639"/>
    <lineage>
        <taxon>Bacteria</taxon>
        <taxon>Candidatus Magasanikiibacteriota</taxon>
    </lineage>
</organism>
<evidence type="ECO:0000313" key="6">
    <source>
        <dbReference type="Proteomes" id="UP000230078"/>
    </source>
</evidence>
<dbReference type="Gene3D" id="3.90.220.20">
    <property type="entry name" value="DNA methylase specificity domains"/>
    <property type="match status" value="2"/>
</dbReference>
<keyword evidence="5" id="KW-0255">Endonuclease</keyword>
<sequence>MKANWQTKKLAEVCDIGAGNSAPQNKDFFVNGKYPFFRTSDVGNIHIGKIINSNDYLNEKGIKGLKLYKKGTILLPKSGASTFLNHRVILDVDGYVSSHLATIKTTEKLLESDFLFYYLLEIKAQDLIQDHKYPSLNLQVIGDIQIPLPPLPTQHRIVKILDEIFSDIAKAKEHAEKNLQNTKELFESYLQNIFANPASAKATAGKPGEDWEEKTLKELTLKIGSGATPRGGRKSYKNEGISLIRSMNVHDRRFKEKNLALIDDTQASNLSNVTLEEGDVLLNITGASVTRCCVMPIQYLPARVNQHVSIIRPRQELIDTYFLNYLLTTKLYKDQLFGIGEQGATRQAITKAQIENFTIIFPKSIAEQKSIVIKLDALFAETKKLEAIYQQKLANLEELKKSVLKKAFAGELVE</sequence>
<comment type="similarity">
    <text evidence="1">Belongs to the type-I restriction system S methylase family.</text>
</comment>
<dbReference type="SUPFAM" id="SSF116734">
    <property type="entry name" value="DNA methylase specificity domain"/>
    <property type="match status" value="2"/>
</dbReference>
<evidence type="ECO:0000313" key="5">
    <source>
        <dbReference type="EMBL" id="PIZ92206.1"/>
    </source>
</evidence>
<keyword evidence="3" id="KW-0238">DNA-binding</keyword>
<keyword evidence="2" id="KW-0680">Restriction system</keyword>
<dbReference type="Pfam" id="PF01420">
    <property type="entry name" value="Methylase_S"/>
    <property type="match status" value="2"/>
</dbReference>
<dbReference type="InterPro" id="IPR044946">
    <property type="entry name" value="Restrct_endonuc_typeI_TRD_sf"/>
</dbReference>
<protein>
    <submittedName>
        <fullName evidence="5">Restriction endonuclease subunit S</fullName>
    </submittedName>
</protein>
<dbReference type="PANTHER" id="PTHR43140">
    <property type="entry name" value="TYPE-1 RESTRICTION ENZYME ECOKI SPECIFICITY PROTEIN"/>
    <property type="match status" value="1"/>
</dbReference>
<dbReference type="InterPro" id="IPR000055">
    <property type="entry name" value="Restrct_endonuc_typeI_TRD"/>
</dbReference>